<keyword evidence="2" id="KW-0378">Hydrolase</keyword>
<feature type="binding site" evidence="5">
    <location>
        <position position="121"/>
    </location>
    <ligand>
        <name>Zn(2+)</name>
        <dbReference type="ChEBI" id="CHEBI:29105"/>
        <label>1</label>
    </ligand>
</feature>
<dbReference type="InterPro" id="IPR002073">
    <property type="entry name" value="PDEase_catalytic_dom"/>
</dbReference>
<dbReference type="InterPro" id="IPR023088">
    <property type="entry name" value="PDEase"/>
</dbReference>
<dbReference type="EMBL" id="MPUH01000723">
    <property type="protein sequence ID" value="OMJ74884.1"/>
    <property type="molecule type" value="Genomic_DNA"/>
</dbReference>
<dbReference type="AlphaFoldDB" id="A0A1R2BDQ8"/>
<evidence type="ECO:0000256" key="5">
    <source>
        <dbReference type="PIRSR" id="PIRSR623088-3"/>
    </source>
</evidence>
<dbReference type="PROSITE" id="PS51845">
    <property type="entry name" value="PDEASE_I_2"/>
    <property type="match status" value="1"/>
</dbReference>
<evidence type="ECO:0000256" key="4">
    <source>
        <dbReference type="PIRSR" id="PIRSR623088-2"/>
    </source>
</evidence>
<dbReference type="Pfam" id="PF00233">
    <property type="entry name" value="PDEase_I"/>
    <property type="match status" value="1"/>
</dbReference>
<dbReference type="Gene3D" id="1.10.1300.10">
    <property type="entry name" value="3'5'-cyclic nucleotide phosphodiesterase, catalytic domain"/>
    <property type="match status" value="1"/>
</dbReference>
<dbReference type="GO" id="GO:0004114">
    <property type="term" value="F:3',5'-cyclic-nucleotide phosphodiesterase activity"/>
    <property type="evidence" value="ECO:0007669"/>
    <property type="project" value="InterPro"/>
</dbReference>
<dbReference type="GO" id="GO:0007165">
    <property type="term" value="P:signal transduction"/>
    <property type="evidence" value="ECO:0007669"/>
    <property type="project" value="InterPro"/>
</dbReference>
<feature type="binding site" evidence="5">
    <location>
        <position position="159"/>
    </location>
    <ligand>
        <name>Zn(2+)</name>
        <dbReference type="ChEBI" id="CHEBI:29105"/>
        <label>1</label>
    </ligand>
</feature>
<feature type="binding site" evidence="4">
    <location>
        <begin position="117"/>
        <end position="121"/>
    </location>
    <ligand>
        <name>AMP</name>
        <dbReference type="ChEBI" id="CHEBI:456215"/>
    </ligand>
</feature>
<comment type="caution">
    <text evidence="7">The sequence shown here is derived from an EMBL/GenBank/DDBJ whole genome shotgun (WGS) entry which is preliminary data.</text>
</comment>
<feature type="binding site" evidence="4">
    <location>
        <position position="159"/>
    </location>
    <ligand>
        <name>AMP</name>
        <dbReference type="ChEBI" id="CHEBI:456215"/>
    </ligand>
</feature>
<dbReference type="PROSITE" id="PS00126">
    <property type="entry name" value="PDEASE_I_1"/>
    <property type="match status" value="1"/>
</dbReference>
<dbReference type="PANTHER" id="PTHR11347">
    <property type="entry name" value="CYCLIC NUCLEOTIDE PHOSPHODIESTERASE"/>
    <property type="match status" value="1"/>
</dbReference>
<feature type="binding site" evidence="5">
    <location>
        <position position="158"/>
    </location>
    <ligand>
        <name>Zn(2+)</name>
        <dbReference type="ChEBI" id="CHEBI:29105"/>
        <label>1</label>
    </ligand>
</feature>
<feature type="binding site" evidence="4">
    <location>
        <position position="263"/>
    </location>
    <ligand>
        <name>AMP</name>
        <dbReference type="ChEBI" id="CHEBI:456215"/>
    </ligand>
</feature>
<dbReference type="SUPFAM" id="SSF109604">
    <property type="entry name" value="HD-domain/PDEase-like"/>
    <property type="match status" value="1"/>
</dbReference>
<gene>
    <name evidence="7" type="ORF">SteCoe_26091</name>
</gene>
<keyword evidence="8" id="KW-1185">Reference proteome</keyword>
<evidence type="ECO:0000313" key="7">
    <source>
        <dbReference type="EMBL" id="OMJ74884.1"/>
    </source>
</evidence>
<proteinExistence type="predicted"/>
<dbReference type="PRINTS" id="PR00387">
    <property type="entry name" value="PDIESTERASE1"/>
</dbReference>
<dbReference type="GO" id="GO:0046872">
    <property type="term" value="F:metal ion binding"/>
    <property type="evidence" value="ECO:0007669"/>
    <property type="project" value="UniProtKB-KW"/>
</dbReference>
<feature type="binding site" evidence="5">
    <location>
        <position position="263"/>
    </location>
    <ligand>
        <name>Zn(2+)</name>
        <dbReference type="ChEBI" id="CHEBI:29105"/>
        <label>1</label>
    </ligand>
</feature>
<feature type="binding site" evidence="5">
    <location>
        <position position="159"/>
    </location>
    <ligand>
        <name>Zn(2+)</name>
        <dbReference type="ChEBI" id="CHEBI:29105"/>
        <label>2</label>
    </ligand>
</feature>
<dbReference type="Proteomes" id="UP000187209">
    <property type="component" value="Unassembled WGS sequence"/>
</dbReference>
<reference evidence="7 8" key="1">
    <citation type="submission" date="2016-11" db="EMBL/GenBank/DDBJ databases">
        <title>The macronuclear genome of Stentor coeruleus: a giant cell with tiny introns.</title>
        <authorList>
            <person name="Slabodnick M."/>
            <person name="Ruby J.G."/>
            <person name="Reiff S.B."/>
            <person name="Swart E.C."/>
            <person name="Gosai S."/>
            <person name="Prabakaran S."/>
            <person name="Witkowska E."/>
            <person name="Larue G.E."/>
            <person name="Fisher S."/>
            <person name="Freeman R.M."/>
            <person name="Gunawardena J."/>
            <person name="Chu W."/>
            <person name="Stover N.A."/>
            <person name="Gregory B.D."/>
            <person name="Nowacki M."/>
            <person name="Derisi J."/>
            <person name="Roy S.W."/>
            <person name="Marshall W.F."/>
            <person name="Sood P."/>
        </authorList>
    </citation>
    <scope>NUCLEOTIDE SEQUENCE [LARGE SCALE GENOMIC DNA]</scope>
    <source>
        <strain evidence="7">WM001</strain>
    </source>
</reference>
<evidence type="ECO:0000313" key="8">
    <source>
        <dbReference type="Proteomes" id="UP000187209"/>
    </source>
</evidence>
<feature type="domain" description="PDEase" evidence="6">
    <location>
        <begin position="29"/>
        <end position="359"/>
    </location>
</feature>
<evidence type="ECO:0000256" key="2">
    <source>
        <dbReference type="ARBA" id="ARBA00022801"/>
    </source>
</evidence>
<protein>
    <recommendedName>
        <fullName evidence="6">PDEase domain-containing protein</fullName>
    </recommendedName>
</protein>
<keyword evidence="1 5" id="KW-0479">Metal-binding</keyword>
<organism evidence="7 8">
    <name type="scientific">Stentor coeruleus</name>
    <dbReference type="NCBI Taxonomy" id="5963"/>
    <lineage>
        <taxon>Eukaryota</taxon>
        <taxon>Sar</taxon>
        <taxon>Alveolata</taxon>
        <taxon>Ciliophora</taxon>
        <taxon>Postciliodesmatophora</taxon>
        <taxon>Heterotrichea</taxon>
        <taxon>Heterotrichida</taxon>
        <taxon>Stentoridae</taxon>
        <taxon>Stentor</taxon>
    </lineage>
</organism>
<dbReference type="InterPro" id="IPR003607">
    <property type="entry name" value="HD/PDEase_dom"/>
</dbReference>
<name>A0A1R2BDQ8_9CILI</name>
<dbReference type="InterPro" id="IPR023174">
    <property type="entry name" value="PDEase_CS"/>
</dbReference>
<feature type="active site" description="Proton donor" evidence="3">
    <location>
        <position position="117"/>
    </location>
</feature>
<evidence type="ECO:0000259" key="6">
    <source>
        <dbReference type="PROSITE" id="PS51845"/>
    </source>
</evidence>
<dbReference type="OrthoDB" id="189220at2759"/>
<sequence>MGCMVDKAPDCFHPNENPEEILTIISKPPNEYYNELLHPFIIQDHPTLNLTIPPASLRNQFSSKDLTQKDFPIFSHTTSDLIHFAYKIFQISGLDTPKLISFLSLINQNYLNNLPFHNFWHGFSVFQMIYVIGSRNSQLNDFLIDKEYMILLLAAIGHDVNHPGFNNSFLIATKHDLALKYNNNSVLENHHIYVMLEILKASEIFGFEDMKNISLIIIEAILSTDMACHKKVCDDYLLVLGRFDKGDRGCRQKFANYLLHCADLGNQALDFQIASLWSLKILREFNLQVICEEKYGIQVSEFLRTGNDINKIKASQIGFIDNIILPLWVKLAEKVENIEDFPEELKRNKKKWEELKGFE</sequence>
<accession>A0A1R2BDQ8</accession>
<evidence type="ECO:0000256" key="3">
    <source>
        <dbReference type="PIRSR" id="PIRSR623088-1"/>
    </source>
</evidence>
<dbReference type="InterPro" id="IPR036971">
    <property type="entry name" value="PDEase_catalytic_dom_sf"/>
</dbReference>
<evidence type="ECO:0000256" key="1">
    <source>
        <dbReference type="ARBA" id="ARBA00022723"/>
    </source>
</evidence>
<dbReference type="CDD" id="cd00077">
    <property type="entry name" value="HDc"/>
    <property type="match status" value="1"/>
</dbReference>
<feature type="binding site" evidence="4">
    <location>
        <position position="316"/>
    </location>
    <ligand>
        <name>AMP</name>
        <dbReference type="ChEBI" id="CHEBI:456215"/>
    </ligand>
</feature>